<dbReference type="OrthoDB" id="9806756at2"/>
<dbReference type="AlphaFoldDB" id="A0A4V1M1F1"/>
<dbReference type="GO" id="GO:0042132">
    <property type="term" value="F:fructose 1,6-bisphosphate 1-phosphatase activity"/>
    <property type="evidence" value="ECO:0007669"/>
    <property type="project" value="TreeGrafter"/>
</dbReference>
<dbReference type="PANTHER" id="PTHR11556">
    <property type="entry name" value="FRUCTOSE-1,6-BISPHOSPHATASE-RELATED"/>
    <property type="match status" value="1"/>
</dbReference>
<dbReference type="SUPFAM" id="SSF56655">
    <property type="entry name" value="Carbohydrate phosphatase"/>
    <property type="match status" value="1"/>
</dbReference>
<proteinExistence type="predicted"/>
<accession>A0A4V1M1F1</accession>
<comment type="caution">
    <text evidence="5">The sequence shown here is derived from an EMBL/GenBank/DDBJ whole genome shotgun (WGS) entry which is preliminary data.</text>
</comment>
<dbReference type="Gene3D" id="3.40.190.80">
    <property type="match status" value="1"/>
</dbReference>
<evidence type="ECO:0000256" key="2">
    <source>
        <dbReference type="ARBA" id="ARBA00022842"/>
    </source>
</evidence>
<dbReference type="InterPro" id="IPR044015">
    <property type="entry name" value="FBPase_C_dom"/>
</dbReference>
<dbReference type="PANTHER" id="PTHR11556:SF35">
    <property type="entry name" value="SEDOHEPTULOSE-1,7-BISPHOSPHATASE, CHLOROPLASTIC"/>
    <property type="match status" value="1"/>
</dbReference>
<dbReference type="Pfam" id="PF18913">
    <property type="entry name" value="FBPase_C"/>
    <property type="match status" value="1"/>
</dbReference>
<dbReference type="GO" id="GO:0006002">
    <property type="term" value="P:fructose 6-phosphate metabolic process"/>
    <property type="evidence" value="ECO:0007669"/>
    <property type="project" value="TreeGrafter"/>
</dbReference>
<dbReference type="GO" id="GO:0006094">
    <property type="term" value="P:gluconeogenesis"/>
    <property type="evidence" value="ECO:0007669"/>
    <property type="project" value="TreeGrafter"/>
</dbReference>
<protein>
    <recommendedName>
        <fullName evidence="4">Fructose-1-6-bisphosphatase class 1 C-terminal domain-containing protein</fullName>
    </recommendedName>
</protein>
<dbReference type="EMBL" id="NXIE01000002">
    <property type="protein sequence ID" value="RXK13444.1"/>
    <property type="molecule type" value="Genomic_DNA"/>
</dbReference>
<dbReference type="GO" id="GO:0006000">
    <property type="term" value="P:fructose metabolic process"/>
    <property type="evidence" value="ECO:0007669"/>
    <property type="project" value="TreeGrafter"/>
</dbReference>
<dbReference type="InterPro" id="IPR023079">
    <property type="entry name" value="SBPase"/>
</dbReference>
<evidence type="ECO:0000256" key="1">
    <source>
        <dbReference type="ARBA" id="ARBA00022723"/>
    </source>
</evidence>
<dbReference type="GO" id="GO:0030388">
    <property type="term" value="P:fructose 1,6-bisphosphate metabolic process"/>
    <property type="evidence" value="ECO:0007669"/>
    <property type="project" value="TreeGrafter"/>
</dbReference>
<gene>
    <name evidence="5" type="ORF">CP965_06485</name>
</gene>
<organism evidence="5 6">
    <name type="scientific">Halarcobacter mediterraneus</name>
    <dbReference type="NCBI Taxonomy" id="2023153"/>
    <lineage>
        <taxon>Bacteria</taxon>
        <taxon>Pseudomonadati</taxon>
        <taxon>Campylobacterota</taxon>
        <taxon>Epsilonproteobacteria</taxon>
        <taxon>Campylobacterales</taxon>
        <taxon>Arcobacteraceae</taxon>
        <taxon>Halarcobacter</taxon>
    </lineage>
</organism>
<evidence type="ECO:0000256" key="3">
    <source>
        <dbReference type="ARBA" id="ARBA00024331"/>
    </source>
</evidence>
<dbReference type="Proteomes" id="UP000289718">
    <property type="component" value="Unassembled WGS sequence"/>
</dbReference>
<dbReference type="GO" id="GO:0046872">
    <property type="term" value="F:metal ion binding"/>
    <property type="evidence" value="ECO:0007669"/>
    <property type="project" value="UniProtKB-KW"/>
</dbReference>
<dbReference type="InterPro" id="IPR000146">
    <property type="entry name" value="FBPase_class-1"/>
</dbReference>
<reference evidence="5 6" key="1">
    <citation type="submission" date="2017-09" db="EMBL/GenBank/DDBJ databases">
        <title>Genomics of the genus Arcobacter.</title>
        <authorList>
            <person name="Perez-Cataluna A."/>
            <person name="Figueras M.J."/>
            <person name="Salas-Masso N."/>
        </authorList>
    </citation>
    <scope>NUCLEOTIDE SEQUENCE [LARGE SCALE GENOMIC DNA]</scope>
    <source>
        <strain evidence="5 6">F156-34</strain>
    </source>
</reference>
<evidence type="ECO:0000313" key="6">
    <source>
        <dbReference type="Proteomes" id="UP000289718"/>
    </source>
</evidence>
<name>A0A4V1M1F1_9BACT</name>
<feature type="domain" description="Fructose-1-6-bisphosphatase class 1 C-terminal" evidence="4">
    <location>
        <begin position="155"/>
        <end position="276"/>
    </location>
</feature>
<dbReference type="RefSeq" id="WP_129061266.1">
    <property type="nucleotide sequence ID" value="NZ_NXIE01000002.1"/>
</dbReference>
<comment type="pathway">
    <text evidence="3">Carbohydrate biosynthesis.</text>
</comment>
<keyword evidence="2" id="KW-0460">Magnesium</keyword>
<dbReference type="GO" id="GO:0005829">
    <property type="term" value="C:cytosol"/>
    <property type="evidence" value="ECO:0007669"/>
    <property type="project" value="TreeGrafter"/>
</dbReference>
<dbReference type="GO" id="GO:0005986">
    <property type="term" value="P:sucrose biosynthetic process"/>
    <property type="evidence" value="ECO:0007669"/>
    <property type="project" value="TreeGrafter"/>
</dbReference>
<evidence type="ECO:0000259" key="4">
    <source>
        <dbReference type="Pfam" id="PF18913"/>
    </source>
</evidence>
<evidence type="ECO:0000313" key="5">
    <source>
        <dbReference type="EMBL" id="RXK13444.1"/>
    </source>
</evidence>
<dbReference type="PRINTS" id="PR01958">
    <property type="entry name" value="S17BPHPHTASE"/>
</dbReference>
<keyword evidence="1" id="KW-0479">Metal-binding</keyword>
<keyword evidence="6" id="KW-1185">Reference proteome</keyword>
<dbReference type="Gene3D" id="3.30.540.10">
    <property type="entry name" value="Fructose-1,6-Bisphosphatase, subunit A, domain 1"/>
    <property type="match status" value="1"/>
</dbReference>
<sequence length="280" mass="31885">MIAVFNAITNIAEDIEKNVFVDCEKFLSCGLSDKQMHEKVHAYCSEIIEREFRRVKSVHGFIGKVKKEYKTINENGKYKISYIAIDNLDLLDVDFSLGSIFGIYEQQMDAFHLKAAMYITYGPTFQLVFASKSEGVIYFSYEDGEFIEQDPLSLEKKGNINSTGGLASEWTDEHKELITGFFNEGYRLRYSDSLSLDTHQILFKRGGVYSSPATKSFPNGKHDFIFEAFPISYIIEQAGGRAISKKGRILDTTNVEIDQQTPLYFGSSYELQKVEDSFLN</sequence>